<comment type="pathway">
    <text evidence="5">Glycan metabolism; pectin degradation; 2-dehydro-3-deoxy-D-gluconate from pectin: step 1/5.</text>
</comment>
<feature type="compositionally biased region" description="Acidic residues" evidence="6">
    <location>
        <begin position="602"/>
        <end position="617"/>
    </location>
</feature>
<dbReference type="PROSITE" id="PS00503">
    <property type="entry name" value="PECTINESTERASE_2"/>
    <property type="match status" value="1"/>
</dbReference>
<dbReference type="InterPro" id="IPR033131">
    <property type="entry name" value="Pectinesterase_Asp_AS"/>
</dbReference>
<protein>
    <recommendedName>
        <fullName evidence="5">Pectinesterase</fullName>
        <ecNumber evidence="5">3.1.1.11</ecNumber>
    </recommendedName>
</protein>
<gene>
    <name evidence="9" type="ORF">ACFO8M_02380</name>
</gene>
<dbReference type="InterPro" id="IPR013830">
    <property type="entry name" value="SGNH_hydro"/>
</dbReference>
<dbReference type="Gene3D" id="3.40.50.1110">
    <property type="entry name" value="SGNH hydrolase"/>
    <property type="match status" value="1"/>
</dbReference>
<feature type="signal peptide" evidence="5">
    <location>
        <begin position="1"/>
        <end position="29"/>
    </location>
</feature>
<keyword evidence="5" id="KW-0732">Signal</keyword>
<dbReference type="CDD" id="cd01821">
    <property type="entry name" value="Rhamnogalacturan_acetylesterase_like"/>
    <property type="match status" value="1"/>
</dbReference>
<evidence type="ECO:0000259" key="8">
    <source>
        <dbReference type="Pfam" id="PF13472"/>
    </source>
</evidence>
<dbReference type="EC" id="3.1.1.11" evidence="5"/>
<evidence type="ECO:0000256" key="6">
    <source>
        <dbReference type="SAM" id="MobiDB-lite"/>
    </source>
</evidence>
<dbReference type="SUPFAM" id="SSF52266">
    <property type="entry name" value="SGNH hydrolase"/>
    <property type="match status" value="1"/>
</dbReference>
<name>A0ABV7PS01_9ACTN</name>
<feature type="active site" evidence="4">
    <location>
        <position position="213"/>
    </location>
</feature>
<dbReference type="PANTHER" id="PTHR43695">
    <property type="entry name" value="PUTATIVE (AFU_ORTHOLOGUE AFUA_2G17250)-RELATED"/>
    <property type="match status" value="1"/>
</dbReference>
<feature type="domain" description="SGNH hydrolase-type esterase" evidence="8">
    <location>
        <begin position="381"/>
        <end position="572"/>
    </location>
</feature>
<evidence type="ECO:0000313" key="9">
    <source>
        <dbReference type="EMBL" id="MFC3491334.1"/>
    </source>
</evidence>
<evidence type="ECO:0000256" key="3">
    <source>
        <dbReference type="ARBA" id="ARBA00023085"/>
    </source>
</evidence>
<evidence type="ECO:0000313" key="10">
    <source>
        <dbReference type="Proteomes" id="UP001595712"/>
    </source>
</evidence>
<evidence type="ECO:0000256" key="2">
    <source>
        <dbReference type="ARBA" id="ARBA00022801"/>
    </source>
</evidence>
<accession>A0ABV7PS01</accession>
<feature type="region of interest" description="Disordered" evidence="6">
    <location>
        <begin position="593"/>
        <end position="617"/>
    </location>
</feature>
<organism evidence="9 10">
    <name type="scientific">Glycomyces rhizosphaerae</name>
    <dbReference type="NCBI Taxonomy" id="2054422"/>
    <lineage>
        <taxon>Bacteria</taxon>
        <taxon>Bacillati</taxon>
        <taxon>Actinomycetota</taxon>
        <taxon>Actinomycetes</taxon>
        <taxon>Glycomycetales</taxon>
        <taxon>Glycomycetaceae</taxon>
        <taxon>Glycomyces</taxon>
    </lineage>
</organism>
<evidence type="ECO:0000256" key="5">
    <source>
        <dbReference type="RuleBase" id="RU000589"/>
    </source>
</evidence>
<feature type="domain" description="Pectinesterase catalytic" evidence="7">
    <location>
        <begin position="51"/>
        <end position="356"/>
    </location>
</feature>
<evidence type="ECO:0000259" key="7">
    <source>
        <dbReference type="Pfam" id="PF01095"/>
    </source>
</evidence>
<dbReference type="Gene3D" id="2.160.20.10">
    <property type="entry name" value="Single-stranded right-handed beta-helix, Pectin lyase-like"/>
    <property type="match status" value="1"/>
</dbReference>
<reference evidence="10" key="1">
    <citation type="journal article" date="2019" name="Int. J. Syst. Evol. Microbiol.">
        <title>The Global Catalogue of Microorganisms (GCM) 10K type strain sequencing project: providing services to taxonomists for standard genome sequencing and annotation.</title>
        <authorList>
            <consortium name="The Broad Institute Genomics Platform"/>
            <consortium name="The Broad Institute Genome Sequencing Center for Infectious Disease"/>
            <person name="Wu L."/>
            <person name="Ma J."/>
        </authorList>
    </citation>
    <scope>NUCLEOTIDE SEQUENCE [LARGE SCALE GENOMIC DNA]</scope>
    <source>
        <strain evidence="10">CGMCC 4.7396</strain>
    </source>
</reference>
<dbReference type="InterPro" id="IPR000070">
    <property type="entry name" value="Pectinesterase_cat"/>
</dbReference>
<dbReference type="Pfam" id="PF13472">
    <property type="entry name" value="Lipase_GDSL_2"/>
    <property type="match status" value="1"/>
</dbReference>
<dbReference type="InterPro" id="IPR012334">
    <property type="entry name" value="Pectin_lyas_fold"/>
</dbReference>
<keyword evidence="2 5" id="KW-0378">Hydrolase</keyword>
<keyword evidence="10" id="KW-1185">Reference proteome</keyword>
<comment type="catalytic activity">
    <reaction evidence="5">
        <text>[(1-&gt;4)-alpha-D-galacturonosyl methyl ester](n) + n H2O = [(1-&gt;4)-alpha-D-galacturonosyl](n) + n methanol + n H(+)</text>
        <dbReference type="Rhea" id="RHEA:22380"/>
        <dbReference type="Rhea" id="RHEA-COMP:14570"/>
        <dbReference type="Rhea" id="RHEA-COMP:14573"/>
        <dbReference type="ChEBI" id="CHEBI:15377"/>
        <dbReference type="ChEBI" id="CHEBI:15378"/>
        <dbReference type="ChEBI" id="CHEBI:17790"/>
        <dbReference type="ChEBI" id="CHEBI:140522"/>
        <dbReference type="ChEBI" id="CHEBI:140523"/>
        <dbReference type="EC" id="3.1.1.11"/>
    </reaction>
</comment>
<dbReference type="SUPFAM" id="SSF51126">
    <property type="entry name" value="Pectin lyase-like"/>
    <property type="match status" value="1"/>
</dbReference>
<dbReference type="Proteomes" id="UP001595712">
    <property type="component" value="Unassembled WGS sequence"/>
</dbReference>
<feature type="chain" id="PRO_5044952797" description="Pectinesterase" evidence="5">
    <location>
        <begin position="30"/>
        <end position="617"/>
    </location>
</feature>
<dbReference type="PANTHER" id="PTHR43695:SF1">
    <property type="entry name" value="RHAMNOGALACTURONAN ACETYLESTERASE"/>
    <property type="match status" value="1"/>
</dbReference>
<evidence type="ECO:0000256" key="1">
    <source>
        <dbReference type="ARBA" id="ARBA00008668"/>
    </source>
</evidence>
<dbReference type="Pfam" id="PF01095">
    <property type="entry name" value="Pectinesterase"/>
    <property type="match status" value="1"/>
</dbReference>
<comment type="similarity">
    <text evidence="1">Belongs to the 'GDSL' lipolytic enzyme family.</text>
</comment>
<dbReference type="InterPro" id="IPR037459">
    <property type="entry name" value="RhgT-like"/>
</dbReference>
<proteinExistence type="inferred from homology"/>
<dbReference type="EMBL" id="JBHRWO010000004">
    <property type="protein sequence ID" value="MFC3491334.1"/>
    <property type="molecule type" value="Genomic_DNA"/>
</dbReference>
<sequence length="617" mass="67239">MAPPLTRRLLLTAGAATAAATAIPIAAHANRGTFGRYGSPDDRLTPDTLYVDANGRGDHTTVQAAVNAAVPGATVVIAQGTYRELVQVPAAQTDLRFIGATNDPHDVVIVYDLAAGTLNPDGTTVGTAGSATVKLDAAGFTAHAITFANDWLRADHPGTSGTQAVACRVRGDRTAFYHCRFLGHQDTLYADSSAVTAAARQYYRRCHIEGDVDFIFGRGTAVFDRCEIHCVERDVTFTPKGMPWAPSTSREFEYGYLATGCRVTSAAGDAEYKLSRPWVPGSNTTAWPSLTIRDSWLGPGIDAAAPYTVMSSGYPWQDQRYAEYANIGPGAAIIDPTTRPRQLAEDEAAEHTTEAYLGDWTPQNEPDAPAPKTRDFTIWVAGDSTASTYAEWRSPRAGWGQALEVFTTRDVAVENRAWSGASSKSHTDKGVLDAIAAKIQPGDWLLISFGHNDSKIEDPNRGTDPYTTYQQYLRGYIDAARLHRANPVLVTSVERRRFKDGKPVETLGEYPEAMRALAEEEDVPLIDLQADSLGLWNRLGEEETKDYFLWIEAGHENYPDGIQDNTHFQAKGAIEVARLVAKAAARQQLMRGGLEGLHQNPDPDEITWPEEISEPPL</sequence>
<dbReference type="InterPro" id="IPR006311">
    <property type="entry name" value="TAT_signal"/>
</dbReference>
<dbReference type="RefSeq" id="WP_387969962.1">
    <property type="nucleotide sequence ID" value="NZ_JBHRWO010000004.1"/>
</dbReference>
<keyword evidence="3 5" id="KW-0063">Aspartyl esterase</keyword>
<dbReference type="PROSITE" id="PS51318">
    <property type="entry name" value="TAT"/>
    <property type="match status" value="1"/>
</dbReference>
<evidence type="ECO:0000256" key="4">
    <source>
        <dbReference type="PROSITE-ProRule" id="PRU10040"/>
    </source>
</evidence>
<dbReference type="InterPro" id="IPR011050">
    <property type="entry name" value="Pectin_lyase_fold/virulence"/>
</dbReference>
<comment type="caution">
    <text evidence="9">The sequence shown here is derived from an EMBL/GenBank/DDBJ whole genome shotgun (WGS) entry which is preliminary data.</text>
</comment>
<dbReference type="InterPro" id="IPR036514">
    <property type="entry name" value="SGNH_hydro_sf"/>
</dbReference>